<protein>
    <submittedName>
        <fullName evidence="4">Lycopene cyclase family protein</fullName>
    </submittedName>
</protein>
<dbReference type="SUPFAM" id="SSF51905">
    <property type="entry name" value="FAD/NAD(P)-binding domain"/>
    <property type="match status" value="1"/>
</dbReference>
<proteinExistence type="inferred from homology"/>
<evidence type="ECO:0000313" key="4">
    <source>
        <dbReference type="EMBL" id="ASU79279.1"/>
    </source>
</evidence>
<dbReference type="EMBL" id="JPMV01000027">
    <property type="protein sequence ID" value="KGI80740.1"/>
    <property type="molecule type" value="Genomic_DNA"/>
</dbReference>
<organism evidence="4 7">
    <name type="scientific">Actinopolyspora erythraea</name>
    <dbReference type="NCBI Taxonomy" id="414996"/>
    <lineage>
        <taxon>Bacteria</taxon>
        <taxon>Bacillati</taxon>
        <taxon>Actinomycetota</taxon>
        <taxon>Actinomycetes</taxon>
        <taxon>Actinopolysporales</taxon>
        <taxon>Actinopolysporaceae</taxon>
        <taxon>Actinopolyspora</taxon>
    </lineage>
</organism>
<dbReference type="RefSeq" id="WP_043574774.1">
    <property type="nucleotide sequence ID" value="NZ_CP022752.1"/>
</dbReference>
<keyword evidence="2" id="KW-0125">Carotenoid biosynthesis</keyword>
<keyword evidence="6" id="KW-1185">Reference proteome</keyword>
<evidence type="ECO:0000313" key="5">
    <source>
        <dbReference type="EMBL" id="KGI80740.1"/>
    </source>
</evidence>
<evidence type="ECO:0000256" key="3">
    <source>
        <dbReference type="ARBA" id="ARBA00023027"/>
    </source>
</evidence>
<accession>A0A099D5U8</accession>
<dbReference type="PANTHER" id="PTHR39757:SF5">
    <property type="entry name" value="OS02G0190600 PROTEIN"/>
    <property type="match status" value="1"/>
</dbReference>
<dbReference type="Proteomes" id="UP000029737">
    <property type="component" value="Unassembled WGS sequence"/>
</dbReference>
<dbReference type="InterPro" id="IPR036188">
    <property type="entry name" value="FAD/NAD-bd_sf"/>
</dbReference>
<keyword evidence="3" id="KW-0520">NAD</keyword>
<dbReference type="GO" id="GO:0016860">
    <property type="term" value="F:intramolecular oxidoreductase activity"/>
    <property type="evidence" value="ECO:0007669"/>
    <property type="project" value="UniProtKB-ARBA"/>
</dbReference>
<evidence type="ECO:0000313" key="7">
    <source>
        <dbReference type="Proteomes" id="UP000215043"/>
    </source>
</evidence>
<dbReference type="GO" id="GO:0016705">
    <property type="term" value="F:oxidoreductase activity, acting on paired donors, with incorporation or reduction of molecular oxygen"/>
    <property type="evidence" value="ECO:0007669"/>
    <property type="project" value="InterPro"/>
</dbReference>
<reference evidence="5 6" key="1">
    <citation type="journal article" date="2014" name="PLoS ONE">
        <title>Identification and Characterization of a New Erythromycin Biosynthetic Gene Cluster in Actinopolyspora erythraea YIM90600, a Novel Erythronolide-Producing Halophilic Actinomycete Isolated from Salt Field.</title>
        <authorList>
            <person name="Chen D."/>
            <person name="Feng J."/>
            <person name="Huang L."/>
            <person name="Zhang Q."/>
            <person name="Wu J."/>
            <person name="Zhu X."/>
            <person name="Duan Y."/>
            <person name="Xu Z."/>
        </authorList>
    </citation>
    <scope>NUCLEOTIDE SEQUENCE [LARGE SCALE GENOMIC DNA]</scope>
    <source>
        <strain evidence="5 6">YIM90600</strain>
    </source>
</reference>
<dbReference type="HOGENOM" id="CLU_032956_1_1_11"/>
<name>A0A099D5U8_9ACTN</name>
<dbReference type="eggNOG" id="COG0654">
    <property type="taxonomic scope" value="Bacteria"/>
</dbReference>
<dbReference type="EMBL" id="CP022752">
    <property type="protein sequence ID" value="ASU79279.1"/>
    <property type="molecule type" value="Genomic_DNA"/>
</dbReference>
<dbReference type="OrthoDB" id="537501at2"/>
<evidence type="ECO:0000256" key="1">
    <source>
        <dbReference type="ARBA" id="ARBA00006599"/>
    </source>
</evidence>
<comment type="similarity">
    <text evidence="1">Belongs to the lycopene cyclase family.</text>
</comment>
<dbReference type="KEGG" id="aey:CDG81_14370"/>
<dbReference type="PANTHER" id="PTHR39757">
    <property type="match status" value="1"/>
</dbReference>
<sequence length="411" mass="44321">MADVLVVGGGPAGRGMAAACADLGLRVTLVDPAPRRRWPHTYACWRAELPAAVAESAVASTATRTTAVGTRPHPLHGEYCVLDNSALHRLLHRDGIREVAGTVVEVEHGTTRRTVRLREGGELSAAVLVDASGSNRVISGGRPERVASEQTAVGVAVPSEHAEPLVPAGHGVFMDWRPTQPDEESWPSFLYAVPLPGGRTLLEETALARRPGLPLATLRRRLRARLRTAGVTIPEAGPEERVRFPLDDPLPERRRTEPFGTVPFGAAAGLIHPTTGFSVAGVLRSAPLVAAALSDGLEQDPVTAARDARSVLWPLSALTTRQLRLRAAEGLLAMPPRVVPEFFDVFFDMPLPQRRAFLSPSASPRDCGGAMSELFRRAPWWLRRRLVVGGLVGPVSRHDGERERPVHHGSE</sequence>
<evidence type="ECO:0000256" key="2">
    <source>
        <dbReference type="ARBA" id="ARBA00022746"/>
    </source>
</evidence>
<dbReference type="Gene3D" id="3.50.50.60">
    <property type="entry name" value="FAD/NAD(P)-binding domain"/>
    <property type="match status" value="1"/>
</dbReference>
<dbReference type="AlphaFoldDB" id="A0A099D5U8"/>
<dbReference type="Pfam" id="PF05834">
    <property type="entry name" value="Lycopene_cycl"/>
    <property type="match status" value="1"/>
</dbReference>
<dbReference type="Proteomes" id="UP000215043">
    <property type="component" value="Chromosome"/>
</dbReference>
<dbReference type="GO" id="GO:0016117">
    <property type="term" value="P:carotenoid biosynthetic process"/>
    <property type="evidence" value="ECO:0007669"/>
    <property type="project" value="UniProtKB-KW"/>
</dbReference>
<dbReference type="InterPro" id="IPR010108">
    <property type="entry name" value="Lycopene_cyclase_b/e"/>
</dbReference>
<dbReference type="NCBIfam" id="TIGR01790">
    <property type="entry name" value="carotene-cycl"/>
    <property type="match status" value="1"/>
</dbReference>
<evidence type="ECO:0000313" key="6">
    <source>
        <dbReference type="Proteomes" id="UP000029737"/>
    </source>
</evidence>
<gene>
    <name evidence="4" type="ORF">CDG81_14370</name>
    <name evidence="5" type="ORF">IL38_15405</name>
</gene>
<reference evidence="4 7" key="2">
    <citation type="submission" date="2017-08" db="EMBL/GenBank/DDBJ databases">
        <title>The complete genome sequence of moderately halophilic actinomycete Actinopolyspora erythraea YIM 90600, the producer of novel erythromycin, novel actinopolysporins A-C and tubercidin.</title>
        <authorList>
            <person name="Yin M."/>
            <person name="Tang S."/>
        </authorList>
    </citation>
    <scope>NUCLEOTIDE SEQUENCE [LARGE SCALE GENOMIC DNA]</scope>
    <source>
        <strain evidence="4 7">YIM 90600</strain>
    </source>
</reference>